<keyword evidence="5" id="KW-0804">Transcription</keyword>
<evidence type="ECO:0000256" key="4">
    <source>
        <dbReference type="ARBA" id="ARBA00023054"/>
    </source>
</evidence>
<dbReference type="FunFam" id="1.10.720.30:FF:000002">
    <property type="entry name" value="Myocardin related transcription factor A"/>
    <property type="match status" value="1"/>
</dbReference>
<organism evidence="8 9">
    <name type="scientific">Seriola lalandi dorsalis</name>
    <dbReference type="NCBI Taxonomy" id="1841481"/>
    <lineage>
        <taxon>Eukaryota</taxon>
        <taxon>Metazoa</taxon>
        <taxon>Chordata</taxon>
        <taxon>Craniata</taxon>
        <taxon>Vertebrata</taxon>
        <taxon>Euteleostomi</taxon>
        <taxon>Actinopterygii</taxon>
        <taxon>Neopterygii</taxon>
        <taxon>Teleostei</taxon>
        <taxon>Neoteleostei</taxon>
        <taxon>Acanthomorphata</taxon>
        <taxon>Carangaria</taxon>
        <taxon>Carangiformes</taxon>
        <taxon>Carangidae</taxon>
        <taxon>Seriola</taxon>
    </lineage>
</organism>
<evidence type="ECO:0000313" key="9">
    <source>
        <dbReference type="Proteomes" id="UP000261360"/>
    </source>
</evidence>
<dbReference type="Ensembl" id="ENSSLDT00000013104.1">
    <property type="protein sequence ID" value="ENSSLDP00000012644.1"/>
    <property type="gene ID" value="ENSSLDG00000010052.1"/>
</dbReference>
<evidence type="ECO:0000256" key="3">
    <source>
        <dbReference type="ARBA" id="ARBA00023015"/>
    </source>
</evidence>
<keyword evidence="4" id="KW-0175">Coiled coil</keyword>
<dbReference type="GO" id="GO:0051145">
    <property type="term" value="P:smooth muscle cell differentiation"/>
    <property type="evidence" value="ECO:0007669"/>
    <property type="project" value="TreeGrafter"/>
</dbReference>
<dbReference type="AlphaFoldDB" id="A0A3B4X4T4"/>
<dbReference type="InterPro" id="IPR043451">
    <property type="entry name" value="Myocardin-like"/>
</dbReference>
<dbReference type="InterPro" id="IPR036361">
    <property type="entry name" value="SAP_dom_sf"/>
</dbReference>
<feature type="domain" description="SAP" evidence="7">
    <location>
        <begin position="6"/>
        <end position="40"/>
    </location>
</feature>
<dbReference type="InterPro" id="IPR003034">
    <property type="entry name" value="SAP_dom"/>
</dbReference>
<evidence type="ECO:0000259" key="7">
    <source>
        <dbReference type="PROSITE" id="PS50800"/>
    </source>
</evidence>
<keyword evidence="2" id="KW-0677">Repeat</keyword>
<proteinExistence type="predicted"/>
<reference evidence="8" key="2">
    <citation type="submission" date="2025-09" db="UniProtKB">
        <authorList>
            <consortium name="Ensembl"/>
        </authorList>
    </citation>
    <scope>IDENTIFICATION</scope>
</reference>
<sequence>TGTQNMELLKVAELKQELKLRGLTVSGTKNDLIERLRNYQESKRRSTAHAACPGLQLPRVRLQSPCQG</sequence>
<evidence type="ECO:0000256" key="1">
    <source>
        <dbReference type="ARBA" id="ARBA00004123"/>
    </source>
</evidence>
<dbReference type="Proteomes" id="UP000261360">
    <property type="component" value="Unplaced"/>
</dbReference>
<evidence type="ECO:0000256" key="5">
    <source>
        <dbReference type="ARBA" id="ARBA00023163"/>
    </source>
</evidence>
<evidence type="ECO:0000256" key="2">
    <source>
        <dbReference type="ARBA" id="ARBA00022737"/>
    </source>
</evidence>
<evidence type="ECO:0000256" key="6">
    <source>
        <dbReference type="ARBA" id="ARBA00023242"/>
    </source>
</evidence>
<evidence type="ECO:0000313" key="8">
    <source>
        <dbReference type="Ensembl" id="ENSSLDP00000012644.1"/>
    </source>
</evidence>
<comment type="subcellular location">
    <subcellularLocation>
        <location evidence="1">Nucleus</location>
    </subcellularLocation>
</comment>
<dbReference type="SMART" id="SM00513">
    <property type="entry name" value="SAP"/>
    <property type="match status" value="1"/>
</dbReference>
<dbReference type="GeneTree" id="ENSGT00940000180357"/>
<dbReference type="PANTHER" id="PTHR22793:SF6">
    <property type="entry name" value="MYOCARDIN-RELATED TRANSCRIPTION FACTOR A"/>
    <property type="match status" value="1"/>
</dbReference>
<dbReference type="PANTHER" id="PTHR22793">
    <property type="entry name" value="MYOCARDIN-RELATED TRANSCRIPTION FACTOR-RELATED"/>
    <property type="match status" value="1"/>
</dbReference>
<keyword evidence="6" id="KW-0539">Nucleus</keyword>
<reference evidence="8" key="1">
    <citation type="submission" date="2025-08" db="UniProtKB">
        <authorList>
            <consortium name="Ensembl"/>
        </authorList>
    </citation>
    <scope>IDENTIFICATION</scope>
</reference>
<dbReference type="Gene3D" id="1.10.720.30">
    <property type="entry name" value="SAP domain"/>
    <property type="match status" value="1"/>
</dbReference>
<accession>A0A3B4X4T4</accession>
<dbReference type="Pfam" id="PF02037">
    <property type="entry name" value="SAP"/>
    <property type="match status" value="1"/>
</dbReference>
<dbReference type="GO" id="GO:0005634">
    <property type="term" value="C:nucleus"/>
    <property type="evidence" value="ECO:0007669"/>
    <property type="project" value="UniProtKB-SubCell"/>
</dbReference>
<protein>
    <recommendedName>
        <fullName evidence="7">SAP domain-containing protein</fullName>
    </recommendedName>
</protein>
<keyword evidence="3" id="KW-0805">Transcription regulation</keyword>
<dbReference type="PROSITE" id="PS50800">
    <property type="entry name" value="SAP"/>
    <property type="match status" value="1"/>
</dbReference>
<dbReference type="SUPFAM" id="SSF68906">
    <property type="entry name" value="SAP domain"/>
    <property type="match status" value="1"/>
</dbReference>
<keyword evidence="9" id="KW-1185">Reference proteome</keyword>
<dbReference type="GO" id="GO:0045944">
    <property type="term" value="P:positive regulation of transcription by RNA polymerase II"/>
    <property type="evidence" value="ECO:0007669"/>
    <property type="project" value="TreeGrafter"/>
</dbReference>
<name>A0A3B4X4T4_SERLL</name>
<dbReference type="GO" id="GO:0003713">
    <property type="term" value="F:transcription coactivator activity"/>
    <property type="evidence" value="ECO:0007669"/>
    <property type="project" value="UniProtKB-ARBA"/>
</dbReference>